<dbReference type="PANTHER" id="PTHR47514">
    <property type="entry name" value="TRANSKETOLASE N-TERMINAL SECTION-RELATED"/>
    <property type="match status" value="1"/>
</dbReference>
<dbReference type="InterPro" id="IPR005474">
    <property type="entry name" value="Transketolase_N"/>
</dbReference>
<dbReference type="InterPro" id="IPR029061">
    <property type="entry name" value="THDP-binding"/>
</dbReference>
<dbReference type="Gene3D" id="3.40.50.970">
    <property type="match status" value="1"/>
</dbReference>
<evidence type="ECO:0000256" key="2">
    <source>
        <dbReference type="ARBA" id="ARBA00007131"/>
    </source>
</evidence>
<comment type="cofactor">
    <cofactor evidence="1">
        <name>thiamine diphosphate</name>
        <dbReference type="ChEBI" id="CHEBI:58937"/>
    </cofactor>
</comment>
<dbReference type="PROSITE" id="PS51257">
    <property type="entry name" value="PROKAR_LIPOPROTEIN"/>
    <property type="match status" value="1"/>
</dbReference>
<accession>A0A0G0KHD4</accession>
<sequence>MDRKELQKSILENSLKAGACHLGSALSCVDILIEFFDILKDEDVFIFSKASGVSALYCVLADKGYFSKEKIAEYLKNYPLPSVEVPGVIHSLGSLGHGLPLAVGMALADRNRNVYILMSDGECQEGTTYESALFARQHNLKNLYIIIDANQYQALGKTNDILNLDTAFEFLKNTLPNCEIRKTIKGGNIDFLQGTKGHYKNLTQELLEQALCQI</sequence>
<dbReference type="Proteomes" id="UP000034231">
    <property type="component" value="Unassembled WGS sequence"/>
</dbReference>
<organism evidence="5 6">
    <name type="scientific">Candidatus Shapirobacteria bacterium GW2011_GWE1_38_10</name>
    <dbReference type="NCBI Taxonomy" id="1618488"/>
    <lineage>
        <taxon>Bacteria</taxon>
        <taxon>Candidatus Shapironibacteriota</taxon>
    </lineage>
</organism>
<proteinExistence type="inferred from homology"/>
<dbReference type="PATRIC" id="fig|1618488.3.peg.985"/>
<comment type="caution">
    <text evidence="5">The sequence shown here is derived from an EMBL/GenBank/DDBJ whole genome shotgun (WGS) entry which is preliminary data.</text>
</comment>
<evidence type="ECO:0000313" key="5">
    <source>
        <dbReference type="EMBL" id="KKQ48584.1"/>
    </source>
</evidence>
<evidence type="ECO:0000313" key="6">
    <source>
        <dbReference type="Proteomes" id="UP000034231"/>
    </source>
</evidence>
<dbReference type="PANTHER" id="PTHR47514:SF1">
    <property type="entry name" value="TRANSKETOLASE N-TERMINAL SECTION-RELATED"/>
    <property type="match status" value="1"/>
</dbReference>
<evidence type="ECO:0000256" key="1">
    <source>
        <dbReference type="ARBA" id="ARBA00001964"/>
    </source>
</evidence>
<dbReference type="SUPFAM" id="SSF52518">
    <property type="entry name" value="Thiamin diphosphate-binding fold (THDP-binding)"/>
    <property type="match status" value="1"/>
</dbReference>
<protein>
    <submittedName>
        <fullName evidence="5">Transketolase subunit A</fullName>
    </submittedName>
</protein>
<dbReference type="AlphaFoldDB" id="A0A0G0KHD4"/>
<reference evidence="5 6" key="1">
    <citation type="journal article" date="2015" name="Nature">
        <title>rRNA introns, odd ribosomes, and small enigmatic genomes across a large radiation of phyla.</title>
        <authorList>
            <person name="Brown C.T."/>
            <person name="Hug L.A."/>
            <person name="Thomas B.C."/>
            <person name="Sharon I."/>
            <person name="Castelle C.J."/>
            <person name="Singh A."/>
            <person name="Wilkins M.J."/>
            <person name="Williams K.H."/>
            <person name="Banfield J.F."/>
        </authorList>
    </citation>
    <scope>NUCLEOTIDE SEQUENCE [LARGE SCALE GENOMIC DNA]</scope>
</reference>
<evidence type="ECO:0000256" key="3">
    <source>
        <dbReference type="ARBA" id="ARBA00023052"/>
    </source>
</evidence>
<gene>
    <name evidence="5" type="ORF">US68_C0028G0011</name>
</gene>
<feature type="domain" description="Transketolase N-terminal" evidence="4">
    <location>
        <begin position="41"/>
        <end position="170"/>
    </location>
</feature>
<dbReference type="Pfam" id="PF00456">
    <property type="entry name" value="Transketolase_N"/>
    <property type="match status" value="1"/>
</dbReference>
<comment type="similarity">
    <text evidence="2">Belongs to the transketolase family.</text>
</comment>
<evidence type="ECO:0000259" key="4">
    <source>
        <dbReference type="Pfam" id="PF00456"/>
    </source>
</evidence>
<name>A0A0G0KHD4_9BACT</name>
<keyword evidence="3" id="KW-0786">Thiamine pyrophosphate</keyword>
<dbReference type="EMBL" id="LBTX01000028">
    <property type="protein sequence ID" value="KKQ48584.1"/>
    <property type="molecule type" value="Genomic_DNA"/>
</dbReference>